<dbReference type="InterPro" id="IPR001138">
    <property type="entry name" value="Zn2Cys6_DnaBD"/>
</dbReference>
<keyword evidence="3" id="KW-0805">Transcription regulation</keyword>
<dbReference type="InterPro" id="IPR021858">
    <property type="entry name" value="Fun_TF"/>
</dbReference>
<evidence type="ECO:0000256" key="3">
    <source>
        <dbReference type="ARBA" id="ARBA00023015"/>
    </source>
</evidence>
<accession>A0A0C3DCR7</accession>
<keyword evidence="2" id="KW-0862">Zinc</keyword>
<proteinExistence type="predicted"/>
<name>A0A0C3DCR7_OIDMZ</name>
<protein>
    <recommendedName>
        <fullName evidence="8">Zn(2)-C6 fungal-type domain-containing protein</fullName>
    </recommendedName>
</protein>
<evidence type="ECO:0000259" key="8">
    <source>
        <dbReference type="Pfam" id="PF00172"/>
    </source>
</evidence>
<evidence type="ECO:0000313" key="10">
    <source>
        <dbReference type="Proteomes" id="UP000054321"/>
    </source>
</evidence>
<dbReference type="STRING" id="913774.A0A0C3DCR7"/>
<dbReference type="AlphaFoldDB" id="A0A0C3DCR7"/>
<keyword evidence="7" id="KW-0812">Transmembrane</keyword>
<dbReference type="InParanoid" id="A0A0C3DCR7"/>
<gene>
    <name evidence="9" type="ORF">OIDMADRAFT_48953</name>
</gene>
<keyword evidence="5" id="KW-0804">Transcription</keyword>
<feature type="transmembrane region" description="Helical" evidence="7">
    <location>
        <begin position="374"/>
        <end position="399"/>
    </location>
</feature>
<feature type="domain" description="Zn(2)-C6 fungal-type" evidence="8">
    <location>
        <begin position="5"/>
        <end position="35"/>
    </location>
</feature>
<evidence type="ECO:0000256" key="5">
    <source>
        <dbReference type="ARBA" id="ARBA00023163"/>
    </source>
</evidence>
<dbReference type="GO" id="GO:0003677">
    <property type="term" value="F:DNA binding"/>
    <property type="evidence" value="ECO:0007669"/>
    <property type="project" value="UniProtKB-KW"/>
</dbReference>
<sequence>MFEQRAKHIRCSEEKPGCANCAKSRLLCSGYDDAQSDQTLVAVYMDVEQFRRTFLSTPRPRSLFALSSVVKLGPDEYRALEFFQTQTLPAVCPIFHSELWERALLAAAHSVPAILYLILATSVYHQTLNSLGVNACRPLDRIELPNTMALRYYTAAVRLVRESAAAADPPMQIIKLACIMFTVLEFLRGNRAMTISHLLNGMNLLEDRRMSRQPDAFESEVESTLARLSLMQSLYGRPRSVLFPALQTVPVTTADWICTTPFANVQDARTAMLHLSSRVFLFVRKVESVQGSPQTTDILAEQESLRSQLLQWKNKLEELSGKADARAIGLLRVYHAIALIFLKTVITQYQTSFDLYIPVFRSAIETLETIIDGIMLASGGPIVFSLDLAIIPCLFYTAIKCRHPQLRRKAVSLLSKVPRREGLWDAREAALIAEHIIEFEERHMPEGELDGCYSIPEEARVQDVDIRETTESASLCIVLRWRPYAACKELEELFVSIKWPSS</sequence>
<dbReference type="Pfam" id="PF00172">
    <property type="entry name" value="Zn_clus"/>
    <property type="match status" value="1"/>
</dbReference>
<evidence type="ECO:0000256" key="4">
    <source>
        <dbReference type="ARBA" id="ARBA00023125"/>
    </source>
</evidence>
<evidence type="ECO:0000256" key="7">
    <source>
        <dbReference type="SAM" id="Phobius"/>
    </source>
</evidence>
<organism evidence="9 10">
    <name type="scientific">Oidiodendron maius (strain Zn)</name>
    <dbReference type="NCBI Taxonomy" id="913774"/>
    <lineage>
        <taxon>Eukaryota</taxon>
        <taxon>Fungi</taxon>
        <taxon>Dikarya</taxon>
        <taxon>Ascomycota</taxon>
        <taxon>Pezizomycotina</taxon>
        <taxon>Leotiomycetes</taxon>
        <taxon>Leotiomycetes incertae sedis</taxon>
        <taxon>Myxotrichaceae</taxon>
        <taxon>Oidiodendron</taxon>
    </lineage>
</organism>
<evidence type="ECO:0000256" key="2">
    <source>
        <dbReference type="ARBA" id="ARBA00022833"/>
    </source>
</evidence>
<dbReference type="GO" id="GO:0008270">
    <property type="term" value="F:zinc ion binding"/>
    <property type="evidence" value="ECO:0007669"/>
    <property type="project" value="InterPro"/>
</dbReference>
<dbReference type="HOGENOM" id="CLU_011409_13_3_1"/>
<dbReference type="CDD" id="cd00067">
    <property type="entry name" value="GAL4"/>
    <property type="match status" value="1"/>
</dbReference>
<dbReference type="Pfam" id="PF11951">
    <property type="entry name" value="Fungal_trans_2"/>
    <property type="match status" value="1"/>
</dbReference>
<keyword evidence="10" id="KW-1185">Reference proteome</keyword>
<dbReference type="OrthoDB" id="2593732at2759"/>
<dbReference type="SUPFAM" id="SSF57701">
    <property type="entry name" value="Zn2/Cys6 DNA-binding domain"/>
    <property type="match status" value="1"/>
</dbReference>
<keyword evidence="4" id="KW-0238">DNA-binding</keyword>
<dbReference type="PANTHER" id="PTHR36206:SF12">
    <property type="entry name" value="ASPERCRYPTIN BIOSYNTHESIS CLUSTER-SPECIFIC TRANSCRIPTION REGULATOR ATNN-RELATED"/>
    <property type="match status" value="1"/>
</dbReference>
<evidence type="ECO:0000256" key="1">
    <source>
        <dbReference type="ARBA" id="ARBA00022723"/>
    </source>
</evidence>
<reference evidence="9 10" key="1">
    <citation type="submission" date="2014-04" db="EMBL/GenBank/DDBJ databases">
        <authorList>
            <consortium name="DOE Joint Genome Institute"/>
            <person name="Kuo A."/>
            <person name="Martino E."/>
            <person name="Perotto S."/>
            <person name="Kohler A."/>
            <person name="Nagy L.G."/>
            <person name="Floudas D."/>
            <person name="Copeland A."/>
            <person name="Barry K.W."/>
            <person name="Cichocki N."/>
            <person name="Veneault-Fourrey C."/>
            <person name="LaButti K."/>
            <person name="Lindquist E.A."/>
            <person name="Lipzen A."/>
            <person name="Lundell T."/>
            <person name="Morin E."/>
            <person name="Murat C."/>
            <person name="Sun H."/>
            <person name="Tunlid A."/>
            <person name="Henrissat B."/>
            <person name="Grigoriev I.V."/>
            <person name="Hibbett D.S."/>
            <person name="Martin F."/>
            <person name="Nordberg H.P."/>
            <person name="Cantor M.N."/>
            <person name="Hua S.X."/>
        </authorList>
    </citation>
    <scope>NUCLEOTIDE SEQUENCE [LARGE SCALE GENOMIC DNA]</scope>
    <source>
        <strain evidence="9 10">Zn</strain>
    </source>
</reference>
<dbReference type="Proteomes" id="UP000054321">
    <property type="component" value="Unassembled WGS sequence"/>
</dbReference>
<dbReference type="EMBL" id="KN832870">
    <property type="protein sequence ID" value="KIN09124.1"/>
    <property type="molecule type" value="Genomic_DNA"/>
</dbReference>
<keyword evidence="7" id="KW-1133">Transmembrane helix</keyword>
<dbReference type="GO" id="GO:0000981">
    <property type="term" value="F:DNA-binding transcription factor activity, RNA polymerase II-specific"/>
    <property type="evidence" value="ECO:0007669"/>
    <property type="project" value="InterPro"/>
</dbReference>
<keyword evidence="7" id="KW-0472">Membrane</keyword>
<keyword evidence="6" id="KW-0539">Nucleus</keyword>
<evidence type="ECO:0000313" key="9">
    <source>
        <dbReference type="EMBL" id="KIN09124.1"/>
    </source>
</evidence>
<dbReference type="InterPro" id="IPR036864">
    <property type="entry name" value="Zn2-C6_fun-type_DNA-bd_sf"/>
</dbReference>
<reference evidence="10" key="2">
    <citation type="submission" date="2015-01" db="EMBL/GenBank/DDBJ databases">
        <title>Evolutionary Origins and Diversification of the Mycorrhizal Mutualists.</title>
        <authorList>
            <consortium name="DOE Joint Genome Institute"/>
            <consortium name="Mycorrhizal Genomics Consortium"/>
            <person name="Kohler A."/>
            <person name="Kuo A."/>
            <person name="Nagy L.G."/>
            <person name="Floudas D."/>
            <person name="Copeland A."/>
            <person name="Barry K.W."/>
            <person name="Cichocki N."/>
            <person name="Veneault-Fourrey C."/>
            <person name="LaButti K."/>
            <person name="Lindquist E.A."/>
            <person name="Lipzen A."/>
            <person name="Lundell T."/>
            <person name="Morin E."/>
            <person name="Murat C."/>
            <person name="Riley R."/>
            <person name="Ohm R."/>
            <person name="Sun H."/>
            <person name="Tunlid A."/>
            <person name="Henrissat B."/>
            <person name="Grigoriev I.V."/>
            <person name="Hibbett D.S."/>
            <person name="Martin F."/>
        </authorList>
    </citation>
    <scope>NUCLEOTIDE SEQUENCE [LARGE SCALE GENOMIC DNA]</scope>
    <source>
        <strain evidence="10">Zn</strain>
    </source>
</reference>
<dbReference type="InterPro" id="IPR052360">
    <property type="entry name" value="Transcr_Regulatory_Proteins"/>
</dbReference>
<dbReference type="PANTHER" id="PTHR36206">
    <property type="entry name" value="ASPERCRYPTIN BIOSYNTHESIS CLUSTER-SPECIFIC TRANSCRIPTION REGULATOR ATNN-RELATED"/>
    <property type="match status" value="1"/>
</dbReference>
<evidence type="ECO:0000256" key="6">
    <source>
        <dbReference type="ARBA" id="ARBA00023242"/>
    </source>
</evidence>
<keyword evidence="1" id="KW-0479">Metal-binding</keyword>